<dbReference type="STRING" id="984262.SGRA_0098"/>
<gene>
    <name evidence="2" type="ordered locus">SGRA_0098</name>
</gene>
<evidence type="ECO:0000313" key="2">
    <source>
        <dbReference type="EMBL" id="AFC22843.1"/>
    </source>
</evidence>
<accession>H6L4G4</accession>
<protein>
    <submittedName>
        <fullName evidence="2">Uncharacterized protein</fullName>
    </submittedName>
</protein>
<evidence type="ECO:0000256" key="1">
    <source>
        <dbReference type="SAM" id="MobiDB-lite"/>
    </source>
</evidence>
<name>H6L4G4_SAPGL</name>
<evidence type="ECO:0000313" key="3">
    <source>
        <dbReference type="Proteomes" id="UP000007519"/>
    </source>
</evidence>
<dbReference type="HOGENOM" id="CLU_213951_1_0_10"/>
<dbReference type="KEGG" id="sgn:SGRA_0098"/>
<feature type="region of interest" description="Disordered" evidence="1">
    <location>
        <begin position="1"/>
        <end position="42"/>
    </location>
</feature>
<keyword evidence="3" id="KW-1185">Reference proteome</keyword>
<proteinExistence type="predicted"/>
<reference evidence="2 3" key="1">
    <citation type="journal article" date="2012" name="Stand. Genomic Sci.">
        <title>Complete genome sequencing and analysis of Saprospira grandis str. Lewin, a predatory marine bacterium.</title>
        <authorList>
            <person name="Saw J.H."/>
            <person name="Yuryev A."/>
            <person name="Kanbe M."/>
            <person name="Hou S."/>
            <person name="Young A.G."/>
            <person name="Aizawa S."/>
            <person name="Alam M."/>
        </authorList>
    </citation>
    <scope>NUCLEOTIDE SEQUENCE [LARGE SCALE GENOMIC DNA]</scope>
    <source>
        <strain evidence="2 3">Lewin</strain>
    </source>
</reference>
<dbReference type="AlphaFoldDB" id="H6L4G4"/>
<feature type="compositionally biased region" description="Basic and acidic residues" evidence="1">
    <location>
        <begin position="1"/>
        <end position="24"/>
    </location>
</feature>
<dbReference type="Proteomes" id="UP000007519">
    <property type="component" value="Chromosome"/>
</dbReference>
<sequence>MEKGGRRPDRAFERSEKAMGRADLRALTQPDPPAGRGSPKKN</sequence>
<organism evidence="2 3">
    <name type="scientific">Saprospira grandis (strain Lewin)</name>
    <dbReference type="NCBI Taxonomy" id="984262"/>
    <lineage>
        <taxon>Bacteria</taxon>
        <taxon>Pseudomonadati</taxon>
        <taxon>Bacteroidota</taxon>
        <taxon>Saprospiria</taxon>
        <taxon>Saprospirales</taxon>
        <taxon>Saprospiraceae</taxon>
        <taxon>Saprospira</taxon>
    </lineage>
</organism>
<dbReference type="EMBL" id="CP002831">
    <property type="protein sequence ID" value="AFC22843.1"/>
    <property type="molecule type" value="Genomic_DNA"/>
</dbReference>